<keyword evidence="4" id="KW-1185">Reference proteome</keyword>
<accession>A0ABQ6GSR9</accession>
<feature type="compositionally biased region" description="Low complexity" evidence="1">
    <location>
        <begin position="23"/>
        <end position="39"/>
    </location>
</feature>
<evidence type="ECO:0000256" key="2">
    <source>
        <dbReference type="SAM" id="SignalP"/>
    </source>
</evidence>
<dbReference type="EMBL" id="BSST01000001">
    <property type="protein sequence ID" value="GLX78993.1"/>
    <property type="molecule type" value="Genomic_DNA"/>
</dbReference>
<evidence type="ECO:0000313" key="3">
    <source>
        <dbReference type="EMBL" id="GLX78993.1"/>
    </source>
</evidence>
<organism evidence="3 4">
    <name type="scientific">Thalassotalea insulae</name>
    <dbReference type="NCBI Taxonomy" id="2056778"/>
    <lineage>
        <taxon>Bacteria</taxon>
        <taxon>Pseudomonadati</taxon>
        <taxon>Pseudomonadota</taxon>
        <taxon>Gammaproteobacteria</taxon>
        <taxon>Alteromonadales</taxon>
        <taxon>Colwelliaceae</taxon>
        <taxon>Thalassotalea</taxon>
    </lineage>
</organism>
<feature type="region of interest" description="Disordered" evidence="1">
    <location>
        <begin position="18"/>
        <end position="39"/>
    </location>
</feature>
<dbReference type="RefSeq" id="WP_284244874.1">
    <property type="nucleotide sequence ID" value="NZ_BSST01000001.1"/>
</dbReference>
<proteinExistence type="predicted"/>
<sequence length="497" mass="56028">MKKRVLLPLLLLTAACGGGGGSSSSSNTNPTNPTTSVDPVTNVLKVKVEYQDYCGNKTASHDARLIIHNADFTNKEVISPDEYGVMVYEAESDKANVSIVYPGFTDKEGYVQLRVKTLMEQPLLDIGSITLKTEDRTLCHCEDVDLKVDSTSDLLTGDFNIKVNALQKVSYESTETGVLIKGYEACHVNSQGFGDKLVTITAPNYGGSVAAYKKGYQPSDILTTEYQGESFLFNVIGSNSVFRIYETWADGELFRRDFLWNDSSPFYYYPYNSLNKEYIAGWGYETVNVDLENAVFERYVSKRYDPLGDNDIILPDLSSDDFVNAIQSDFSSYDFSAYTDFDFLNMEVIGREEDDESLEFFWQIIMPLKGQFPEFSHLDIENIIADWKLKTNVNLISTSIALEGYQEVNGYQDYITNNHTEFKFLADETRWDEFKSVYFGVDVAVADIDIPMGNIKPLANFTSQAIRKIQMANVAETIQPEKISSKLNGLPRVKQYH</sequence>
<feature type="chain" id="PRO_5045159519" description="Lipoprotein" evidence="2">
    <location>
        <begin position="21"/>
        <end position="497"/>
    </location>
</feature>
<feature type="signal peptide" evidence="2">
    <location>
        <begin position="1"/>
        <end position="20"/>
    </location>
</feature>
<evidence type="ECO:0000313" key="4">
    <source>
        <dbReference type="Proteomes" id="UP001157186"/>
    </source>
</evidence>
<evidence type="ECO:0008006" key="5">
    <source>
        <dbReference type="Google" id="ProtNLM"/>
    </source>
</evidence>
<name>A0ABQ6GSR9_9GAMM</name>
<protein>
    <recommendedName>
        <fullName evidence="5">Lipoprotein</fullName>
    </recommendedName>
</protein>
<gene>
    <name evidence="3" type="ORF">tinsulaeT_23330</name>
</gene>
<dbReference type="Proteomes" id="UP001157186">
    <property type="component" value="Unassembled WGS sequence"/>
</dbReference>
<evidence type="ECO:0000256" key="1">
    <source>
        <dbReference type="SAM" id="MobiDB-lite"/>
    </source>
</evidence>
<reference evidence="3 4" key="1">
    <citation type="submission" date="2023-03" db="EMBL/GenBank/DDBJ databases">
        <title>Draft genome sequence of Thalassotalea insulae KCTC 62186T.</title>
        <authorList>
            <person name="Sawabe T."/>
        </authorList>
    </citation>
    <scope>NUCLEOTIDE SEQUENCE [LARGE SCALE GENOMIC DNA]</scope>
    <source>
        <strain evidence="3 4">KCTC 62186</strain>
    </source>
</reference>
<dbReference type="PROSITE" id="PS51257">
    <property type="entry name" value="PROKAR_LIPOPROTEIN"/>
    <property type="match status" value="1"/>
</dbReference>
<keyword evidence="2" id="KW-0732">Signal</keyword>
<comment type="caution">
    <text evidence="3">The sequence shown here is derived from an EMBL/GenBank/DDBJ whole genome shotgun (WGS) entry which is preliminary data.</text>
</comment>